<evidence type="ECO:0000256" key="11">
    <source>
        <dbReference type="ARBA" id="ARBA00022889"/>
    </source>
</evidence>
<keyword evidence="3" id="KW-0964">Secreted</keyword>
<dbReference type="PANTHER" id="PTHR11841:SF1">
    <property type="entry name" value="REELIN"/>
    <property type="match status" value="1"/>
</dbReference>
<keyword evidence="11" id="KW-0130">Cell adhesion</keyword>
<dbReference type="InterPro" id="IPR049419">
    <property type="entry name" value="Reelin_subrepeat-B"/>
</dbReference>
<dbReference type="Proteomes" id="UP001381693">
    <property type="component" value="Unassembled WGS sequence"/>
</dbReference>
<comment type="subunit">
    <text evidence="14">Oligomer of disulfide-linked homodimers.</text>
</comment>
<dbReference type="AlphaFoldDB" id="A0AAN8ZPU3"/>
<evidence type="ECO:0000256" key="5">
    <source>
        <dbReference type="ARBA" id="ARBA00022670"/>
    </source>
</evidence>
<keyword evidence="6" id="KW-0479">Metal-binding</keyword>
<keyword evidence="2" id="KW-0217">Developmental protein</keyword>
<dbReference type="GO" id="GO:0007417">
    <property type="term" value="P:central nervous system development"/>
    <property type="evidence" value="ECO:0007669"/>
    <property type="project" value="InterPro"/>
</dbReference>
<evidence type="ECO:0000256" key="15">
    <source>
        <dbReference type="ARBA" id="ARBA00046064"/>
    </source>
</evidence>
<dbReference type="GO" id="GO:0070325">
    <property type="term" value="F:lipoprotein particle receptor binding"/>
    <property type="evidence" value="ECO:0007669"/>
    <property type="project" value="InterPro"/>
</dbReference>
<dbReference type="Gene3D" id="2.60.120.260">
    <property type="entry name" value="Galactose-binding domain-like"/>
    <property type="match status" value="2"/>
</dbReference>
<dbReference type="GO" id="GO:0001764">
    <property type="term" value="P:neuron migration"/>
    <property type="evidence" value="ECO:0007669"/>
    <property type="project" value="InterPro"/>
</dbReference>
<keyword evidence="10" id="KW-0106">Calcium</keyword>
<evidence type="ECO:0000256" key="12">
    <source>
        <dbReference type="ARBA" id="ARBA00023773"/>
    </source>
</evidence>
<keyword evidence="5" id="KW-0645">Protease</keyword>
<name>A0AAN8ZPU3_HALRR</name>
<evidence type="ECO:0000256" key="3">
    <source>
        <dbReference type="ARBA" id="ARBA00022525"/>
    </source>
</evidence>
<sequence length="376" mass="42659">MLPMLRVAILRVWTRFFSRTRPYWCGNPRPVSTEVGLLCASRERGTPWPSSVFSRLLSMAQVLPCELLDTFSEAEVNSLRWLDSYGAEVSQRCGVLVSNSALVFYKVSYLSVIGNKVTGKNSQEGLRLATTIDLDVTSGQFVQFSLQMGCKRSMGNHGKRSMYTLPENPDLIKDAQPVPSRVYGILVQYSTNGGITWNLLKEMHYMSQPEPIFVSINLGDFPLTRMNATRFRIWQPRSEGTMEQPWAIDNIFIGGMPVVPNVLYDDFNRGSPMSDAWIDWPDGNVGFLCNRLDSYTGLVFGKEEGERALYTRDLMVDENSIVQFDISKNFNQTTPPSVVLLSNQIYLNIIYNKFLLFFRPQTGKVSCMFFSPSEDQ</sequence>
<reference evidence="16 17" key="1">
    <citation type="submission" date="2023-11" db="EMBL/GenBank/DDBJ databases">
        <title>Halocaridina rubra genome assembly.</title>
        <authorList>
            <person name="Smith C."/>
        </authorList>
    </citation>
    <scope>NUCLEOTIDE SEQUENCE [LARGE SCALE GENOMIC DNA]</scope>
    <source>
        <strain evidence="16">EP-1</strain>
        <tissue evidence="16">Whole</tissue>
    </source>
</reference>
<keyword evidence="17" id="KW-1185">Reference proteome</keyword>
<gene>
    <name evidence="16" type="ORF">SK128_005962</name>
</gene>
<evidence type="ECO:0000256" key="10">
    <source>
        <dbReference type="ARBA" id="ARBA00022837"/>
    </source>
</evidence>
<dbReference type="InterPro" id="IPR034968">
    <property type="entry name" value="Reelin"/>
</dbReference>
<comment type="subcellular location">
    <subcellularLocation>
        <location evidence="1">Secreted</location>
        <location evidence="1">Extracellular space</location>
        <location evidence="1">Extracellular matrix</location>
    </subcellularLocation>
</comment>
<keyword evidence="4" id="KW-0272">Extracellular matrix</keyword>
<keyword evidence="7" id="KW-0378">Hydrolase</keyword>
<organism evidence="16 17">
    <name type="scientific">Halocaridina rubra</name>
    <name type="common">Hawaiian red shrimp</name>
    <dbReference type="NCBI Taxonomy" id="373956"/>
    <lineage>
        <taxon>Eukaryota</taxon>
        <taxon>Metazoa</taxon>
        <taxon>Ecdysozoa</taxon>
        <taxon>Arthropoda</taxon>
        <taxon>Crustacea</taxon>
        <taxon>Multicrustacea</taxon>
        <taxon>Malacostraca</taxon>
        <taxon>Eumalacostraca</taxon>
        <taxon>Eucarida</taxon>
        <taxon>Decapoda</taxon>
        <taxon>Pleocyemata</taxon>
        <taxon>Caridea</taxon>
        <taxon>Atyoidea</taxon>
        <taxon>Atyidae</taxon>
        <taxon>Halocaridina</taxon>
    </lineage>
</organism>
<evidence type="ECO:0000256" key="14">
    <source>
        <dbReference type="ARBA" id="ARBA00044961"/>
    </source>
</evidence>
<dbReference type="GO" id="GO:0008236">
    <property type="term" value="F:serine-type peptidase activity"/>
    <property type="evidence" value="ECO:0007669"/>
    <property type="project" value="UniProtKB-KW"/>
</dbReference>
<evidence type="ECO:0000256" key="13">
    <source>
        <dbReference type="ARBA" id="ARBA00023900"/>
    </source>
</evidence>
<dbReference type="EMBL" id="JAXCGZ010022652">
    <property type="protein sequence ID" value="KAK7028235.1"/>
    <property type="molecule type" value="Genomic_DNA"/>
</dbReference>
<protein>
    <recommendedName>
        <fullName evidence="13">Reelin</fullName>
    </recommendedName>
</protein>
<evidence type="ECO:0000256" key="6">
    <source>
        <dbReference type="ARBA" id="ARBA00022723"/>
    </source>
</evidence>
<dbReference type="GO" id="GO:0006508">
    <property type="term" value="P:proteolysis"/>
    <property type="evidence" value="ECO:0007669"/>
    <property type="project" value="UniProtKB-KW"/>
</dbReference>
<evidence type="ECO:0000313" key="17">
    <source>
        <dbReference type="Proteomes" id="UP001381693"/>
    </source>
</evidence>
<comment type="similarity">
    <text evidence="12">Belongs to the reelin family.</text>
</comment>
<proteinExistence type="inferred from homology"/>
<dbReference type="Pfam" id="PF21471">
    <property type="entry name" value="Reelin_subrepeat-B"/>
    <property type="match status" value="2"/>
</dbReference>
<comment type="function">
    <text evidence="15">Extracellular matrix serine protease secreted by pioneer neurons that plays a role in layering of neurons in the cerebral cortex and cerebellum by coordinating cell positioning during neurodevelopment. Regulates microtubule function in neurons and neuronal migration. Binding to the extracellular domains of lipoprotein receptors VLDLR and LRP8/APOER2 induces tyrosine phosphorylation of DAB1 and modulation of TAU phosphorylation. Affects migration of sympathetic preganglionic neurons in the spinal cord, where it seems to act as a barrier to neuronal migration. Enzymatic activity is important for the modulation of cell adhesion.</text>
</comment>
<evidence type="ECO:0000256" key="8">
    <source>
        <dbReference type="ARBA" id="ARBA00022825"/>
    </source>
</evidence>
<dbReference type="PANTHER" id="PTHR11841">
    <property type="entry name" value="REELIN"/>
    <property type="match status" value="1"/>
</dbReference>
<dbReference type="GO" id="GO:0046872">
    <property type="term" value="F:metal ion binding"/>
    <property type="evidence" value="ECO:0007669"/>
    <property type="project" value="UniProtKB-KW"/>
</dbReference>
<evidence type="ECO:0000313" key="16">
    <source>
        <dbReference type="EMBL" id="KAK7028235.1"/>
    </source>
</evidence>
<accession>A0AAN8ZPU3</accession>
<evidence type="ECO:0000256" key="9">
    <source>
        <dbReference type="ARBA" id="ARBA00022833"/>
    </source>
</evidence>
<evidence type="ECO:0000256" key="7">
    <source>
        <dbReference type="ARBA" id="ARBA00022801"/>
    </source>
</evidence>
<keyword evidence="9" id="KW-0862">Zinc</keyword>
<evidence type="ECO:0000256" key="4">
    <source>
        <dbReference type="ARBA" id="ARBA00022530"/>
    </source>
</evidence>
<evidence type="ECO:0000256" key="1">
    <source>
        <dbReference type="ARBA" id="ARBA00004498"/>
    </source>
</evidence>
<comment type="caution">
    <text evidence="16">The sequence shown here is derived from an EMBL/GenBank/DDBJ whole genome shotgun (WGS) entry which is preliminary data.</text>
</comment>
<keyword evidence="8" id="KW-0720">Serine protease</keyword>
<evidence type="ECO:0000256" key="2">
    <source>
        <dbReference type="ARBA" id="ARBA00022473"/>
    </source>
</evidence>
<dbReference type="GO" id="GO:0007155">
    <property type="term" value="P:cell adhesion"/>
    <property type="evidence" value="ECO:0007669"/>
    <property type="project" value="UniProtKB-KW"/>
</dbReference>